<feature type="region of interest" description="Disordered" evidence="1">
    <location>
        <begin position="208"/>
        <end position="228"/>
    </location>
</feature>
<name>A0A8J9T815_PHATR</name>
<organism evidence="2">
    <name type="scientific">Phaeodactylum tricornutum</name>
    <name type="common">Diatom</name>
    <dbReference type="NCBI Taxonomy" id="2850"/>
    <lineage>
        <taxon>Eukaryota</taxon>
        <taxon>Sar</taxon>
        <taxon>Stramenopiles</taxon>
        <taxon>Ochrophyta</taxon>
        <taxon>Bacillariophyta</taxon>
        <taxon>Bacillariophyceae</taxon>
        <taxon>Bacillariophycidae</taxon>
        <taxon>Naviculales</taxon>
        <taxon>Phaeodactylaceae</taxon>
        <taxon>Phaeodactylum</taxon>
    </lineage>
</organism>
<dbReference type="AlphaFoldDB" id="A0A8J9T815"/>
<protein>
    <submittedName>
        <fullName evidence="2">Uncharacterized protein</fullName>
    </submittedName>
</protein>
<evidence type="ECO:0000256" key="1">
    <source>
        <dbReference type="SAM" id="MobiDB-lite"/>
    </source>
</evidence>
<dbReference type="Proteomes" id="UP000836788">
    <property type="component" value="Chromosome 2"/>
</dbReference>
<dbReference type="EMBL" id="OU594943">
    <property type="protein sequence ID" value="CAG9285370.1"/>
    <property type="molecule type" value="Genomic_DNA"/>
</dbReference>
<accession>A0A8J9T815</accession>
<sequence length="228" mass="25168">MASKKRSAAALSEDGELANDEILELHQFVEGCSGYFQCRACRMLPLDLRAFGSISLGRPSVEFVQNHSKICRGEVFCLDHLAKTMKEFIKTETNINSSILLQPRFKVIIREIVAHNEILVEVFTHGVEAVMKKKSDADFATPGLWKKLPNKVSYEKVADAFEGFIVTTTDLFGKLGEFTLLLRYLQSICPALSVPAEVLASSAAAKKRAAEDAKNAPPPSSDEESDEE</sequence>
<proteinExistence type="predicted"/>
<gene>
    <name evidence="2" type="ORF">PTTT1_LOCUS28836</name>
</gene>
<evidence type="ECO:0000313" key="2">
    <source>
        <dbReference type="EMBL" id="CAG9285370.1"/>
    </source>
</evidence>
<reference evidence="2" key="1">
    <citation type="submission" date="2022-02" db="EMBL/GenBank/DDBJ databases">
        <authorList>
            <person name="Giguere J D."/>
        </authorList>
    </citation>
    <scope>NUCLEOTIDE SEQUENCE</scope>
    <source>
        <strain evidence="2">CCAP 1055/1</strain>
    </source>
</reference>